<comment type="caution">
    <text evidence="4">The sequence shown here is derived from an EMBL/GenBank/DDBJ whole genome shotgun (WGS) entry which is preliminary data.</text>
</comment>
<evidence type="ECO:0000313" key="5">
    <source>
        <dbReference type="Proteomes" id="UP001214638"/>
    </source>
</evidence>
<keyword evidence="1" id="KW-0812">Transmembrane</keyword>
<keyword evidence="5" id="KW-1185">Reference proteome</keyword>
<dbReference type="GO" id="GO:0016020">
    <property type="term" value="C:membrane"/>
    <property type="evidence" value="ECO:0007669"/>
    <property type="project" value="UniProtKB-SubCell"/>
</dbReference>
<name>A0AAD9PNU9_9APIC</name>
<keyword evidence="1" id="KW-0472">Membrane</keyword>
<reference evidence="4" key="1">
    <citation type="journal article" date="2023" name="Nat. Microbiol.">
        <title>Babesia duncani multi-omics identifies virulence factors and drug targets.</title>
        <authorList>
            <person name="Singh P."/>
            <person name="Lonardi S."/>
            <person name="Liang Q."/>
            <person name="Vydyam P."/>
            <person name="Khabirova E."/>
            <person name="Fang T."/>
            <person name="Gihaz S."/>
            <person name="Thekkiniath J."/>
            <person name="Munshi M."/>
            <person name="Abel S."/>
            <person name="Ciampossin L."/>
            <person name="Batugedara G."/>
            <person name="Gupta M."/>
            <person name="Lu X.M."/>
            <person name="Lenz T."/>
            <person name="Chakravarty S."/>
            <person name="Cornillot E."/>
            <person name="Hu Y."/>
            <person name="Ma W."/>
            <person name="Gonzalez L.M."/>
            <person name="Sanchez S."/>
            <person name="Estrada K."/>
            <person name="Sanchez-Flores A."/>
            <person name="Montero E."/>
            <person name="Harb O.S."/>
            <person name="Le Roch K.G."/>
            <person name="Mamoun C.B."/>
        </authorList>
    </citation>
    <scope>NUCLEOTIDE SEQUENCE</scope>
    <source>
        <strain evidence="4">WA1</strain>
    </source>
</reference>
<dbReference type="InterPro" id="IPR009038">
    <property type="entry name" value="GOLD_dom"/>
</dbReference>
<dbReference type="GeneID" id="94335423"/>
<dbReference type="EMBL" id="JALLKP010000001">
    <property type="protein sequence ID" value="KAK2198120.1"/>
    <property type="molecule type" value="Genomic_DNA"/>
</dbReference>
<accession>A0AAD9PNU9</accession>
<organism evidence="4 5">
    <name type="scientific">Babesia duncani</name>
    <dbReference type="NCBI Taxonomy" id="323732"/>
    <lineage>
        <taxon>Eukaryota</taxon>
        <taxon>Sar</taxon>
        <taxon>Alveolata</taxon>
        <taxon>Apicomplexa</taxon>
        <taxon>Aconoidasida</taxon>
        <taxon>Piroplasmida</taxon>
        <taxon>Babesiidae</taxon>
        <taxon>Babesia</taxon>
    </lineage>
</organism>
<evidence type="ECO:0000313" key="4">
    <source>
        <dbReference type="EMBL" id="KAK2198120.1"/>
    </source>
</evidence>
<dbReference type="KEGG" id="bdw:94335423"/>
<feature type="chain" id="PRO_5042230468" evidence="2">
    <location>
        <begin position="21"/>
        <end position="173"/>
    </location>
</feature>
<gene>
    <name evidence="4" type="ORF">BdWA1_001125</name>
</gene>
<feature type="domain" description="GOLD" evidence="3">
    <location>
        <begin position="30"/>
        <end position="118"/>
    </location>
</feature>
<evidence type="ECO:0000259" key="3">
    <source>
        <dbReference type="PROSITE" id="PS50866"/>
    </source>
</evidence>
<comment type="similarity">
    <text evidence="1">Belongs to the EMP24/GP25L family.</text>
</comment>
<dbReference type="AlphaFoldDB" id="A0AAD9PNU9"/>
<protein>
    <submittedName>
        <fullName evidence="4">GOLD domain</fullName>
    </submittedName>
</protein>
<dbReference type="Proteomes" id="UP001214638">
    <property type="component" value="Unassembled WGS sequence"/>
</dbReference>
<evidence type="ECO:0000256" key="1">
    <source>
        <dbReference type="RuleBase" id="RU003827"/>
    </source>
</evidence>
<keyword evidence="2" id="KW-0732">Signal</keyword>
<comment type="subcellular location">
    <subcellularLocation>
        <location evidence="1">Membrane</location>
        <topology evidence="1">Single-pass type I membrane protein</topology>
    </subcellularLocation>
</comment>
<evidence type="ECO:0000256" key="2">
    <source>
        <dbReference type="SAM" id="SignalP"/>
    </source>
</evidence>
<sequence>MRTQSLIISLLAVLVSPSLCLYFKVDYGSEKCFYETVPAMALISANYELINQEARDCSIVISGPDEKPVVTYKLRDGPDEGRVTHVATETANYNVCVQCNSHYWYISQECKISLSLEIADGSDDFGRSSQYDIDGQRTAKKEEIRELSAEIKRFSASVLSIQYPSIHSLLLSH</sequence>
<proteinExistence type="inferred from homology"/>
<dbReference type="Pfam" id="PF01105">
    <property type="entry name" value="EMP24_GP25L"/>
    <property type="match status" value="1"/>
</dbReference>
<dbReference type="PROSITE" id="PS50866">
    <property type="entry name" value="GOLD"/>
    <property type="match status" value="1"/>
</dbReference>
<feature type="signal peptide" evidence="2">
    <location>
        <begin position="1"/>
        <end position="20"/>
    </location>
</feature>
<dbReference type="RefSeq" id="XP_067804962.1">
    <property type="nucleotide sequence ID" value="XM_067946171.1"/>
</dbReference>